<evidence type="ECO:0000256" key="12">
    <source>
        <dbReference type="SAM" id="Phobius"/>
    </source>
</evidence>
<dbReference type="GO" id="GO:0016020">
    <property type="term" value="C:membrane"/>
    <property type="evidence" value="ECO:0007669"/>
    <property type="project" value="UniProtKB-SubCell"/>
</dbReference>
<evidence type="ECO:0000259" key="15">
    <source>
        <dbReference type="PROSITE" id="PS51051"/>
    </source>
</evidence>
<dbReference type="Proteomes" id="UP000007879">
    <property type="component" value="Unassembled WGS sequence"/>
</dbReference>
<keyword evidence="2 8" id="KW-0245">EGF-like domain</keyword>
<dbReference type="KEGG" id="aqu:109580935"/>
<keyword evidence="7" id="KW-0325">Glycoprotein</keyword>
<evidence type="ECO:0000256" key="5">
    <source>
        <dbReference type="ARBA" id="ARBA00022989"/>
    </source>
</evidence>
<dbReference type="InterPro" id="IPR001774">
    <property type="entry name" value="DSL"/>
</dbReference>
<evidence type="ECO:0000313" key="16">
    <source>
        <dbReference type="EnsemblMetazoa" id="Aqu2.1.44250_001"/>
    </source>
</evidence>
<dbReference type="PROSITE" id="PS51051">
    <property type="entry name" value="DSL"/>
    <property type="match status" value="1"/>
</dbReference>
<feature type="domain" description="DSL" evidence="15">
    <location>
        <begin position="170"/>
        <end position="214"/>
    </location>
</feature>
<feature type="domain" description="EGF-like" evidence="14">
    <location>
        <begin position="217"/>
        <end position="250"/>
    </location>
</feature>
<evidence type="ECO:0000256" key="1">
    <source>
        <dbReference type="ARBA" id="ARBA00022473"/>
    </source>
</evidence>
<evidence type="ECO:0000313" key="17">
    <source>
        <dbReference type="Proteomes" id="UP000007879"/>
    </source>
</evidence>
<feature type="signal peptide" evidence="13">
    <location>
        <begin position="1"/>
        <end position="17"/>
    </location>
</feature>
<evidence type="ECO:0000256" key="8">
    <source>
        <dbReference type="PROSITE-ProRule" id="PRU00076"/>
    </source>
</evidence>
<dbReference type="PROSITE" id="PS00022">
    <property type="entry name" value="EGF_1"/>
    <property type="match status" value="1"/>
</dbReference>
<evidence type="ECO:0000256" key="3">
    <source>
        <dbReference type="ARBA" id="ARBA00022692"/>
    </source>
</evidence>
<feature type="disulfide bond" evidence="8">
    <location>
        <begin position="221"/>
        <end position="231"/>
    </location>
</feature>
<feature type="disulfide bond" evidence="9">
    <location>
        <begin position="172"/>
        <end position="181"/>
    </location>
</feature>
<evidence type="ECO:0000256" key="4">
    <source>
        <dbReference type="ARBA" id="ARBA00022737"/>
    </source>
</evidence>
<comment type="caution">
    <text evidence="8">Lacks conserved residue(s) required for the propagation of feature annotation.</text>
</comment>
<proteinExistence type="predicted"/>
<evidence type="ECO:0000256" key="11">
    <source>
        <dbReference type="SAM" id="MobiDB-lite"/>
    </source>
</evidence>
<dbReference type="PROSITE" id="PS50026">
    <property type="entry name" value="EGF_3"/>
    <property type="match status" value="1"/>
</dbReference>
<feature type="region of interest" description="Disordered" evidence="11">
    <location>
        <begin position="406"/>
        <end position="428"/>
    </location>
</feature>
<reference evidence="16" key="2">
    <citation type="submission" date="2017-05" db="UniProtKB">
        <authorList>
            <consortium name="EnsemblMetazoa"/>
        </authorList>
    </citation>
    <scope>IDENTIFICATION</scope>
</reference>
<evidence type="ECO:0000256" key="9">
    <source>
        <dbReference type="PROSITE-ProRule" id="PRU00377"/>
    </source>
</evidence>
<dbReference type="InterPro" id="IPR000742">
    <property type="entry name" value="EGF"/>
</dbReference>
<sequence length="458" mass="50742">MMIVFLLLLSLLKYTESNWVLEVRLYQYSNPTSRRSDRFCCDTDGVLDGICMNPCDNDFLFCLRVDVTSPSCQYGAYQTGLVAGGDELNFTGVASIGENNVSHPLLFNGTQWPENNQVDFLVRVFDLDPDGSNFIGVIGTPLTYTNASGGPSDIITLRGIRISIEASFDLRCDTNYYGSQCDVFCRTHDEELGHYTCDSQGNKICSGRYDIETNCTMFLPCDPVCNSNQQCIPSNNTCACIDGWRGPACNQCTNCTATPVTPLSTTTMATMIPSTTATSGSLPTNSRRTATIIYASIAVGGLLIITTMVVLIIITLFFVHKRNNKGNNPDNMYTAPIDNPNYSLSAANNSTGDSTIRSLPNYTTNYYLATNGNDFTRELPNPLYEEKRFVRSSSENENIYSLASEPDNDEIEGSIPRSYDSPSHPNEPEIVYSQIYKNSSQSIYNEGHYEFDPSFEFN</sequence>
<dbReference type="EnsemblMetazoa" id="Aqu2.1.44250_001">
    <property type="protein sequence ID" value="Aqu2.1.44250_001"/>
    <property type="gene ID" value="Aqu2.1.44250"/>
</dbReference>
<feature type="disulfide bond" evidence="8">
    <location>
        <begin position="240"/>
        <end position="249"/>
    </location>
</feature>
<dbReference type="STRING" id="400682.A0A1X7VWL2"/>
<evidence type="ECO:0000256" key="10">
    <source>
        <dbReference type="RuleBase" id="RU280815"/>
    </source>
</evidence>
<accession>A0A1X7VWL2</accession>
<dbReference type="Gene3D" id="2.60.40.3510">
    <property type="match status" value="1"/>
</dbReference>
<evidence type="ECO:0000256" key="6">
    <source>
        <dbReference type="ARBA" id="ARBA00023157"/>
    </source>
</evidence>
<dbReference type="GO" id="GO:0007219">
    <property type="term" value="P:Notch signaling pathway"/>
    <property type="evidence" value="ECO:0007669"/>
    <property type="project" value="InterPro"/>
</dbReference>
<keyword evidence="5 10" id="KW-1133">Transmembrane helix</keyword>
<keyword evidence="10 13" id="KW-0732">Signal</keyword>
<evidence type="ECO:0000256" key="2">
    <source>
        <dbReference type="ARBA" id="ARBA00022536"/>
    </source>
</evidence>
<reference evidence="17" key="1">
    <citation type="journal article" date="2010" name="Nature">
        <title>The Amphimedon queenslandica genome and the evolution of animal complexity.</title>
        <authorList>
            <person name="Srivastava M."/>
            <person name="Simakov O."/>
            <person name="Chapman J."/>
            <person name="Fahey B."/>
            <person name="Gauthier M.E."/>
            <person name="Mitros T."/>
            <person name="Richards G.S."/>
            <person name="Conaco C."/>
            <person name="Dacre M."/>
            <person name="Hellsten U."/>
            <person name="Larroux C."/>
            <person name="Putnam N.H."/>
            <person name="Stanke M."/>
            <person name="Adamska M."/>
            <person name="Darling A."/>
            <person name="Degnan S.M."/>
            <person name="Oakley T.H."/>
            <person name="Plachetzki D.C."/>
            <person name="Zhai Y."/>
            <person name="Adamski M."/>
            <person name="Calcino A."/>
            <person name="Cummins S.F."/>
            <person name="Goodstein D.M."/>
            <person name="Harris C."/>
            <person name="Jackson D.J."/>
            <person name="Leys S.P."/>
            <person name="Shu S."/>
            <person name="Woodcroft B.J."/>
            <person name="Vervoort M."/>
            <person name="Kosik K.S."/>
            <person name="Manning G."/>
            <person name="Degnan B.M."/>
            <person name="Rokhsar D.S."/>
        </authorList>
    </citation>
    <scope>NUCLEOTIDE SEQUENCE [LARGE SCALE GENOMIC DNA]</scope>
</reference>
<keyword evidence="4 10" id="KW-0677">Repeat</keyword>
<dbReference type="OrthoDB" id="5972999at2759"/>
<protein>
    <recommendedName>
        <fullName evidence="10">Delta-like protein</fullName>
    </recommendedName>
</protein>
<comment type="function">
    <text evidence="10">Putative Notch ligand involved in the mediation of Notch signaling.</text>
</comment>
<evidence type="ECO:0000256" key="7">
    <source>
        <dbReference type="ARBA" id="ARBA00023180"/>
    </source>
</evidence>
<dbReference type="SMART" id="SM00051">
    <property type="entry name" value="DSL"/>
    <property type="match status" value="1"/>
</dbReference>
<keyword evidence="17" id="KW-1185">Reference proteome</keyword>
<gene>
    <name evidence="16" type="primary">109580935</name>
</gene>
<dbReference type="AlphaFoldDB" id="A0A1X7VWL2"/>
<dbReference type="Pfam" id="PF01414">
    <property type="entry name" value="DSL"/>
    <property type="match status" value="1"/>
</dbReference>
<comment type="subcellular location">
    <subcellularLocation>
        <location evidence="10">Membrane</location>
        <topology evidence="10">Single-pass type I membrane protein</topology>
    </subcellularLocation>
</comment>
<feature type="chain" id="PRO_5012123665" description="Delta-like protein" evidence="13">
    <location>
        <begin position="18"/>
        <end position="458"/>
    </location>
</feature>
<keyword evidence="6 8" id="KW-1015">Disulfide bond</keyword>
<keyword evidence="3 10" id="KW-0812">Transmembrane</keyword>
<dbReference type="Gene3D" id="2.10.25.140">
    <property type="match status" value="1"/>
</dbReference>
<evidence type="ECO:0000256" key="13">
    <source>
        <dbReference type="SAM" id="SignalP"/>
    </source>
</evidence>
<feature type="disulfide bond" evidence="9">
    <location>
        <begin position="185"/>
        <end position="197"/>
    </location>
</feature>
<name>A0A1X7VWL2_AMPQE</name>
<dbReference type="EnsemblMetazoa" id="XM_019994540.1">
    <property type="protein sequence ID" value="XP_019850099.1"/>
    <property type="gene ID" value="LOC109580935"/>
</dbReference>
<feature type="transmembrane region" description="Helical" evidence="12">
    <location>
        <begin position="292"/>
        <end position="319"/>
    </location>
</feature>
<dbReference type="InterPro" id="IPR011651">
    <property type="entry name" value="Notch_ligand_N"/>
</dbReference>
<dbReference type="InParanoid" id="A0A1X7VWL2"/>
<keyword evidence="10 12" id="KW-0472">Membrane</keyword>
<dbReference type="Pfam" id="PF07657">
    <property type="entry name" value="MNNL"/>
    <property type="match status" value="1"/>
</dbReference>
<organism evidence="16">
    <name type="scientific">Amphimedon queenslandica</name>
    <name type="common">Sponge</name>
    <dbReference type="NCBI Taxonomy" id="400682"/>
    <lineage>
        <taxon>Eukaryota</taxon>
        <taxon>Metazoa</taxon>
        <taxon>Porifera</taxon>
        <taxon>Demospongiae</taxon>
        <taxon>Heteroscleromorpha</taxon>
        <taxon>Haplosclerida</taxon>
        <taxon>Niphatidae</taxon>
        <taxon>Amphimedon</taxon>
    </lineage>
</organism>
<evidence type="ECO:0000259" key="14">
    <source>
        <dbReference type="PROSITE" id="PS50026"/>
    </source>
</evidence>
<keyword evidence="1 10" id="KW-0217">Developmental protein</keyword>